<dbReference type="GO" id="GO:0005759">
    <property type="term" value="C:mitochondrial matrix"/>
    <property type="evidence" value="ECO:0007669"/>
    <property type="project" value="UniProtKB-SubCell"/>
</dbReference>
<comment type="caution">
    <text evidence="7">The sequence shown here is derived from an EMBL/GenBank/DDBJ whole genome shotgun (WGS) entry which is preliminary data.</text>
</comment>
<accession>A0ABD3TKG5</accession>
<name>A0ABD3TKG5_SINWO</name>
<dbReference type="EMBL" id="JBJQND010000018">
    <property type="protein sequence ID" value="KAL3837180.1"/>
    <property type="molecule type" value="Genomic_DNA"/>
</dbReference>
<dbReference type="CDD" id="cd20270">
    <property type="entry name" value="Complex1_LYR_SDHAF3_LYRM10"/>
    <property type="match status" value="1"/>
</dbReference>
<dbReference type="PANTHER" id="PTHR13137:SF6">
    <property type="entry name" value="SUCCINATE DEHYDROGENASE ASSEMBLY FACTOR 3, MITOCHONDRIAL"/>
    <property type="match status" value="1"/>
</dbReference>
<evidence type="ECO:0000256" key="1">
    <source>
        <dbReference type="ARBA" id="ARBA00004305"/>
    </source>
</evidence>
<dbReference type="InterPro" id="IPR008381">
    <property type="entry name" value="SDHAF3/Sdh7"/>
</dbReference>
<comment type="subcellular location">
    <subcellularLocation>
        <location evidence="1 6">Mitochondrion matrix</location>
    </subcellularLocation>
</comment>
<evidence type="ECO:0000256" key="4">
    <source>
        <dbReference type="ARBA" id="ARBA00023128"/>
    </source>
</evidence>
<sequence length="174" mass="19874">MSTLRHCSSLEPPGNKGNVIFPVMTTFLTCLKPLCRSAQTFLAHYPQRIPHVLQRIQSTSSSDLTHKSRVQALYKALLKLHRGLPLAMKAIGDEYVKAEFRAHKNATREQTAIFLEEWTKYYLTLARQLGKRKKQQTVGQAMSPELLDCFTEEQLGQLLELFKETVKPVTEKES</sequence>
<keyword evidence="8" id="KW-1185">Reference proteome</keyword>
<evidence type="ECO:0000256" key="6">
    <source>
        <dbReference type="RuleBase" id="RU368039"/>
    </source>
</evidence>
<evidence type="ECO:0000256" key="3">
    <source>
        <dbReference type="ARBA" id="ARBA00022946"/>
    </source>
</evidence>
<proteinExistence type="inferred from homology"/>
<organism evidence="7 8">
    <name type="scientific">Sinanodonta woodiana</name>
    <name type="common">Chinese pond mussel</name>
    <name type="synonym">Anodonta woodiana</name>
    <dbReference type="NCBI Taxonomy" id="1069815"/>
    <lineage>
        <taxon>Eukaryota</taxon>
        <taxon>Metazoa</taxon>
        <taxon>Spiralia</taxon>
        <taxon>Lophotrochozoa</taxon>
        <taxon>Mollusca</taxon>
        <taxon>Bivalvia</taxon>
        <taxon>Autobranchia</taxon>
        <taxon>Heteroconchia</taxon>
        <taxon>Palaeoheterodonta</taxon>
        <taxon>Unionida</taxon>
        <taxon>Unionoidea</taxon>
        <taxon>Unionidae</taxon>
        <taxon>Unioninae</taxon>
        <taxon>Sinanodonta</taxon>
    </lineage>
</organism>
<comment type="function">
    <text evidence="6">Plays an essential role in the assembly of succinate dehydrogenase (SDH), an enzyme complex (also referred to as respiratory complex II) that is a component of both the tricarboxylic acid (TCA) cycle and the mitochondrial electron transport chain, and which couples the oxidation of succinate to fumarate with the reduction of ubiquinone (coenzyme Q) to ubiquinol. Promotes maturation of the iron-sulfur protein subunit of the SDH catalytic dimer, protecting it from the deleterious effects of oxidants. May act together with SDHAF1.</text>
</comment>
<keyword evidence="3" id="KW-0809">Transit peptide</keyword>
<evidence type="ECO:0000256" key="2">
    <source>
        <dbReference type="ARBA" id="ARBA00006020"/>
    </source>
</evidence>
<dbReference type="GO" id="GO:0034553">
    <property type="term" value="P:mitochondrial respiratory chain complex II assembly"/>
    <property type="evidence" value="ECO:0007669"/>
    <property type="project" value="UniProtKB-UniRule"/>
</dbReference>
<comment type="subunit">
    <text evidence="6">Interacts with the iron-sulfur protein subunit within the SDH catalytic dimer.</text>
</comment>
<dbReference type="AlphaFoldDB" id="A0ABD3TKG5"/>
<evidence type="ECO:0000313" key="8">
    <source>
        <dbReference type="Proteomes" id="UP001634394"/>
    </source>
</evidence>
<evidence type="ECO:0000256" key="5">
    <source>
        <dbReference type="ARBA" id="ARBA00023186"/>
    </source>
</evidence>
<keyword evidence="5 6" id="KW-0143">Chaperone</keyword>
<dbReference type="Pfam" id="PF13233">
    <property type="entry name" value="Complex1_LYR_2"/>
    <property type="match status" value="1"/>
</dbReference>
<protein>
    <recommendedName>
        <fullName evidence="6">Succinate dehydrogenase assembly factor 3</fullName>
        <shortName evidence="6">SDH assembly factor 3</shortName>
        <shortName evidence="6">SDHAF3</shortName>
    </recommendedName>
</protein>
<keyword evidence="4 6" id="KW-0496">Mitochondrion</keyword>
<gene>
    <name evidence="7" type="ORF">ACJMK2_022554</name>
</gene>
<evidence type="ECO:0000313" key="7">
    <source>
        <dbReference type="EMBL" id="KAL3837180.1"/>
    </source>
</evidence>
<dbReference type="PANTHER" id="PTHR13137">
    <property type="entry name" value="DC11 ACN9 HOMOLOG"/>
    <property type="match status" value="1"/>
</dbReference>
<dbReference type="Proteomes" id="UP001634394">
    <property type="component" value="Unassembled WGS sequence"/>
</dbReference>
<reference evidence="7 8" key="1">
    <citation type="submission" date="2024-11" db="EMBL/GenBank/DDBJ databases">
        <title>Chromosome-level genome assembly of the freshwater bivalve Anodonta woodiana.</title>
        <authorList>
            <person name="Chen X."/>
        </authorList>
    </citation>
    <scope>NUCLEOTIDE SEQUENCE [LARGE SCALE GENOMIC DNA]</scope>
    <source>
        <strain evidence="7">MN2024</strain>
        <tissue evidence="7">Gills</tissue>
    </source>
</reference>
<comment type="similarity">
    <text evidence="2 6">Belongs to the complex I LYR family. SDHAF3 subfamily.</text>
</comment>